<dbReference type="Pfam" id="PF16558">
    <property type="entry name" value="AZUL"/>
    <property type="match status" value="1"/>
</dbReference>
<dbReference type="GeneID" id="28721910"/>
<dbReference type="InterPro" id="IPR042299">
    <property type="entry name" value="Ufd1-like_Nn"/>
</dbReference>
<feature type="domain" description="Ubiquitin-protein ligase E3A N-terminal zinc-binding" evidence="1">
    <location>
        <begin position="579"/>
        <end position="612"/>
    </location>
</feature>
<reference evidence="2 3" key="1">
    <citation type="submission" date="2016-01" db="EMBL/GenBank/DDBJ databases">
        <title>Genome sequence of the yeast Holleya sinecauda.</title>
        <authorList>
            <person name="Dietrich F.S."/>
        </authorList>
    </citation>
    <scope>NUCLEOTIDE SEQUENCE [LARGE SCALE GENOMIC DNA]</scope>
    <source>
        <strain evidence="2 3">ATCC 58844</strain>
    </source>
</reference>
<accession>A0A120K0W0</accession>
<dbReference type="GO" id="GO:0034098">
    <property type="term" value="C:VCP-NPL4-UFD1 AAA ATPase complex"/>
    <property type="evidence" value="ECO:0007669"/>
    <property type="project" value="TreeGrafter"/>
</dbReference>
<dbReference type="Gene3D" id="2.40.40.50">
    <property type="entry name" value="Ubiquitin fusion degradation protein UFD1, N-terminal domain"/>
    <property type="match status" value="1"/>
</dbReference>
<dbReference type="GO" id="GO:0006511">
    <property type="term" value="P:ubiquitin-dependent protein catabolic process"/>
    <property type="evidence" value="ECO:0007669"/>
    <property type="project" value="InterPro"/>
</dbReference>
<dbReference type="InterPro" id="IPR004854">
    <property type="entry name" value="Ufd1-like"/>
</dbReference>
<dbReference type="OrthoDB" id="193703at2759"/>
<dbReference type="Proteomes" id="UP000243052">
    <property type="component" value="Chromosome ii"/>
</dbReference>
<dbReference type="InterPro" id="IPR042556">
    <property type="entry name" value="AZUL_sf"/>
</dbReference>
<keyword evidence="3" id="KW-1185">Reference proteome</keyword>
<evidence type="ECO:0000313" key="3">
    <source>
        <dbReference type="Proteomes" id="UP000243052"/>
    </source>
</evidence>
<dbReference type="PANTHER" id="PTHR12555">
    <property type="entry name" value="UBIQUITIN FUSION DEGRADATON PROTEIN 1"/>
    <property type="match status" value="1"/>
</dbReference>
<proteinExistence type="predicted"/>
<dbReference type="EMBL" id="CP014242">
    <property type="protein sequence ID" value="AMD18749.1"/>
    <property type="molecule type" value="Genomic_DNA"/>
</dbReference>
<gene>
    <name evidence="2" type="ORF">AW171_hschr2265</name>
</gene>
<dbReference type="STRING" id="45286.A0A120K0W0"/>
<evidence type="ECO:0000259" key="1">
    <source>
        <dbReference type="Pfam" id="PF16558"/>
    </source>
</evidence>
<name>A0A120K0W0_9SACH</name>
<organism evidence="2 3">
    <name type="scientific">Eremothecium sinecaudum</name>
    <dbReference type="NCBI Taxonomy" id="45286"/>
    <lineage>
        <taxon>Eukaryota</taxon>
        <taxon>Fungi</taxon>
        <taxon>Dikarya</taxon>
        <taxon>Ascomycota</taxon>
        <taxon>Saccharomycotina</taxon>
        <taxon>Saccharomycetes</taxon>
        <taxon>Saccharomycetales</taxon>
        <taxon>Saccharomycetaceae</taxon>
        <taxon>Eremothecium</taxon>
    </lineage>
</organism>
<dbReference type="PANTHER" id="PTHR12555:SF13">
    <property type="entry name" value="UBIQUITIN RECOGNITION FACTOR IN ER-ASSOCIATED DEGRADATION PROTEIN 1"/>
    <property type="match status" value="1"/>
</dbReference>
<sequence length="689" mass="78094">MFTDVQVDTSHFPLSDKVTLPHHVLEYFINSTSNDPFQKSKPVTLVIEAYDRESMKTLRKTVVGVREFSLESQNSIVIPWLVAYKLDILNILDAVSIDYTLSEIPNGTSIQLEPIGIVKWDNLVRNPDSYADDNVDGQLSSNFIEHDAHVRTFLEASWNNTLTSIMAGEILLLSSRENGEISEDVYKFKVHNLAPAEVVGVVNVDLELEVLQSVRTNGKDDVDSAGQKIPLNNTIQEPNIVDVDIGSELSVLPGENTIYRITPSQPIKIRILENDDDESFQLVLGNIQLLSIDSFQESTLVSKSVESKAGKNSGAEIVLDTNSTSYIRPCFITAPKLPVYAFSISTTEHSQGLTIEDVKDNEILCPTCNKKISKNAYMLHEIHCQRSTQKCRQCRKRYYNTSKIPDTHWHCDYSDCEHSGDTFVSKESHIQWFHSQKICKGCNESFPSNVSLSTHNHLECPMAYHICKFCHLKSLREASTVESRYFGISGHEYRCGTKTVDCFKCGKPVRKMELDAHLELHEHDRKSRGRKLTLNKCANTNCYRILESFSNPYILCDVCYGPFYSTEEDAEGKKFKMKLERRYVIQLSRGCGFSHCKNSNCKSSGLVTFNNMKELLSHVQNNLLGHKIYWLCVDNPTTKRKISADILFDVLGNKYAIEWVYKAVNELNSTDLETVKAWLTNNAIANDEL</sequence>
<dbReference type="InterPro" id="IPR032353">
    <property type="entry name" value="AZUL"/>
</dbReference>
<protein>
    <submittedName>
        <fullName evidence="2">HBL153Wp</fullName>
    </submittedName>
</protein>
<dbReference type="GO" id="GO:0031593">
    <property type="term" value="F:polyubiquitin modification-dependent protein binding"/>
    <property type="evidence" value="ECO:0007669"/>
    <property type="project" value="TreeGrafter"/>
</dbReference>
<dbReference type="Gene3D" id="6.10.130.10">
    <property type="entry name" value="Ubiquitin-protein ligase E3A, N-terminal zinc-binding domain (AZUL)"/>
    <property type="match status" value="1"/>
</dbReference>
<dbReference type="GO" id="GO:0036503">
    <property type="term" value="P:ERAD pathway"/>
    <property type="evidence" value="ECO:0007669"/>
    <property type="project" value="TreeGrafter"/>
</dbReference>
<dbReference type="AlphaFoldDB" id="A0A120K0W0"/>
<evidence type="ECO:0000313" key="2">
    <source>
        <dbReference type="EMBL" id="AMD18749.1"/>
    </source>
</evidence>
<dbReference type="RefSeq" id="XP_017985745.1">
    <property type="nucleotide sequence ID" value="XM_018130159.1"/>
</dbReference>